<dbReference type="InterPro" id="IPR029753">
    <property type="entry name" value="D-isomer_DH_CS"/>
</dbReference>
<dbReference type="InterPro" id="IPR036291">
    <property type="entry name" value="NAD(P)-bd_dom_sf"/>
</dbReference>
<reference evidence="7" key="1">
    <citation type="submission" date="2021-03" db="EMBL/GenBank/DDBJ databases">
        <title>Sagittula salina sp. nov. strain M10.9X isolated from the marine waste.</title>
        <authorList>
            <person name="Satari L."/>
            <person name="Molina-Menor E."/>
            <person name="Vidal-Verdu A."/>
            <person name="Pascual J."/>
            <person name="Pereto J."/>
            <person name="Porcar M."/>
        </authorList>
    </citation>
    <scope>NUCLEOTIDE SEQUENCE</scope>
    <source>
        <strain evidence="7">M10.9X</strain>
    </source>
</reference>
<dbReference type="Gene3D" id="3.40.50.720">
    <property type="entry name" value="NAD(P)-binding Rossmann-like Domain"/>
    <property type="match status" value="2"/>
</dbReference>
<dbReference type="RefSeq" id="WP_209360078.1">
    <property type="nucleotide sequence ID" value="NZ_JAGISH010000003.1"/>
</dbReference>
<keyword evidence="3" id="KW-0520">NAD</keyword>
<dbReference type="InterPro" id="IPR006140">
    <property type="entry name" value="D-isomer_DH_NAD-bd"/>
</dbReference>
<evidence type="ECO:0000256" key="2">
    <source>
        <dbReference type="ARBA" id="ARBA00023002"/>
    </source>
</evidence>
<dbReference type="CDD" id="cd12173">
    <property type="entry name" value="PGDH_4"/>
    <property type="match status" value="1"/>
</dbReference>
<sequence>MPHVLVAGKLHPLGRAVLDAAPGITAHYIDEISEDSYAPHIAQADALLIRTQPLSAATVARADRLRFVSRHGVGYDAVDVAALNARGIALAVCGDVNSTAVAEHACMMILAAAKRALRGDRAVRSGPWDWRNTLESQDIRGRTLLILGYGRIGQHVARMMAGFGLTILAYDPWLAQHGWPDGPATSVTDLDDALGQADILSVSAPKGNRPLIGAAEFARMKPGAILVNTARGGIVDEAALVDALRSGKVGAAGLDVFAQEPPAPANPLLGFDQVILSPHIAGVTEGAAERMAVSSAQNILDFLAGRLDPALIVNRDALRAD</sequence>
<comment type="similarity">
    <text evidence="1 4">Belongs to the D-isomer specific 2-hydroxyacid dehydrogenase family.</text>
</comment>
<evidence type="ECO:0000259" key="6">
    <source>
        <dbReference type="Pfam" id="PF02826"/>
    </source>
</evidence>
<evidence type="ECO:0000313" key="7">
    <source>
        <dbReference type="EMBL" id="MBP0482216.1"/>
    </source>
</evidence>
<dbReference type="GO" id="GO:0016616">
    <property type="term" value="F:oxidoreductase activity, acting on the CH-OH group of donors, NAD or NADP as acceptor"/>
    <property type="evidence" value="ECO:0007669"/>
    <property type="project" value="InterPro"/>
</dbReference>
<evidence type="ECO:0000256" key="3">
    <source>
        <dbReference type="ARBA" id="ARBA00023027"/>
    </source>
</evidence>
<feature type="domain" description="D-isomer specific 2-hydroxyacid dehydrogenase catalytic" evidence="5">
    <location>
        <begin position="4"/>
        <end position="307"/>
    </location>
</feature>
<keyword evidence="2 4" id="KW-0560">Oxidoreductase</keyword>
<dbReference type="InterPro" id="IPR050857">
    <property type="entry name" value="D-2-hydroxyacid_DH"/>
</dbReference>
<dbReference type="Pfam" id="PF02826">
    <property type="entry name" value="2-Hacid_dh_C"/>
    <property type="match status" value="1"/>
</dbReference>
<dbReference type="SUPFAM" id="SSF51735">
    <property type="entry name" value="NAD(P)-binding Rossmann-fold domains"/>
    <property type="match status" value="1"/>
</dbReference>
<feature type="domain" description="D-isomer specific 2-hydroxyacid dehydrogenase NAD-binding" evidence="6">
    <location>
        <begin position="107"/>
        <end position="281"/>
    </location>
</feature>
<keyword evidence="8" id="KW-1185">Reference proteome</keyword>
<dbReference type="EMBL" id="JAGISH010000003">
    <property type="protein sequence ID" value="MBP0482216.1"/>
    <property type="molecule type" value="Genomic_DNA"/>
</dbReference>
<dbReference type="Pfam" id="PF00389">
    <property type="entry name" value="2-Hacid_dh"/>
    <property type="match status" value="1"/>
</dbReference>
<evidence type="ECO:0000256" key="1">
    <source>
        <dbReference type="ARBA" id="ARBA00005854"/>
    </source>
</evidence>
<protein>
    <submittedName>
        <fullName evidence="7">Hydroxyacid dehydrogenase</fullName>
    </submittedName>
</protein>
<dbReference type="InterPro" id="IPR006139">
    <property type="entry name" value="D-isomer_2_OHA_DH_cat_dom"/>
</dbReference>
<dbReference type="PANTHER" id="PTHR42789">
    <property type="entry name" value="D-ISOMER SPECIFIC 2-HYDROXYACID DEHYDROGENASE FAMILY PROTEIN (AFU_ORTHOLOGUE AFUA_6G10090)"/>
    <property type="match status" value="1"/>
</dbReference>
<dbReference type="PROSITE" id="PS00671">
    <property type="entry name" value="D_2_HYDROXYACID_DH_3"/>
    <property type="match status" value="1"/>
</dbReference>
<evidence type="ECO:0000259" key="5">
    <source>
        <dbReference type="Pfam" id="PF00389"/>
    </source>
</evidence>
<accession>A0A940MIN5</accession>
<organism evidence="7 8">
    <name type="scientific">Sagittula salina</name>
    <dbReference type="NCBI Taxonomy" id="2820268"/>
    <lineage>
        <taxon>Bacteria</taxon>
        <taxon>Pseudomonadati</taxon>
        <taxon>Pseudomonadota</taxon>
        <taxon>Alphaproteobacteria</taxon>
        <taxon>Rhodobacterales</taxon>
        <taxon>Roseobacteraceae</taxon>
        <taxon>Sagittula</taxon>
    </lineage>
</organism>
<gene>
    <name evidence="7" type="ORF">J5474_06895</name>
</gene>
<dbReference type="PANTHER" id="PTHR42789:SF1">
    <property type="entry name" value="D-ISOMER SPECIFIC 2-HYDROXYACID DEHYDROGENASE FAMILY PROTEIN (AFU_ORTHOLOGUE AFUA_6G10090)"/>
    <property type="match status" value="1"/>
</dbReference>
<dbReference type="GO" id="GO:0051287">
    <property type="term" value="F:NAD binding"/>
    <property type="evidence" value="ECO:0007669"/>
    <property type="project" value="InterPro"/>
</dbReference>
<evidence type="ECO:0000256" key="4">
    <source>
        <dbReference type="RuleBase" id="RU003719"/>
    </source>
</evidence>
<dbReference type="SUPFAM" id="SSF52283">
    <property type="entry name" value="Formate/glycerate dehydrogenase catalytic domain-like"/>
    <property type="match status" value="1"/>
</dbReference>
<dbReference type="FunFam" id="3.40.50.720:FF:000203">
    <property type="entry name" value="D-3-phosphoglycerate dehydrogenase (SerA)"/>
    <property type="match status" value="1"/>
</dbReference>
<name>A0A940MIN5_9RHOB</name>
<proteinExistence type="inferred from homology"/>
<comment type="caution">
    <text evidence="7">The sequence shown here is derived from an EMBL/GenBank/DDBJ whole genome shotgun (WGS) entry which is preliminary data.</text>
</comment>
<dbReference type="AlphaFoldDB" id="A0A940MIN5"/>
<dbReference type="Proteomes" id="UP000675940">
    <property type="component" value="Unassembled WGS sequence"/>
</dbReference>
<evidence type="ECO:0000313" key="8">
    <source>
        <dbReference type="Proteomes" id="UP000675940"/>
    </source>
</evidence>